<keyword evidence="6 11" id="KW-0949">S-adenosyl-L-methionine</keyword>
<dbReference type="InterPro" id="IPR030445">
    <property type="entry name" value="H3-K79_meTrfase"/>
</dbReference>
<dbReference type="GO" id="GO:0000077">
    <property type="term" value="P:DNA damage checkpoint signaling"/>
    <property type="evidence" value="ECO:0007669"/>
    <property type="project" value="TreeGrafter"/>
</dbReference>
<protein>
    <recommendedName>
        <fullName evidence="3 11">Histone-lysine N-methyltransferase, H3 lysine-79 specific</fullName>
        <ecNumber evidence="2 11">2.1.1.360</ecNumber>
    </recommendedName>
    <alternativeName>
        <fullName evidence="9 11">Histone H3-K79 methyltransferase</fullName>
    </alternativeName>
</protein>
<comment type="subcellular location">
    <subcellularLocation>
        <location evidence="1 11">Nucleus</location>
    </subcellularLocation>
</comment>
<evidence type="ECO:0000256" key="7">
    <source>
        <dbReference type="ARBA" id="ARBA00022853"/>
    </source>
</evidence>
<dbReference type="Gene3D" id="3.40.50.150">
    <property type="entry name" value="Vaccinia Virus protein VP39"/>
    <property type="match status" value="1"/>
</dbReference>
<evidence type="ECO:0000313" key="13">
    <source>
        <dbReference type="EMBL" id="CAF4306920.1"/>
    </source>
</evidence>
<dbReference type="InterPro" id="IPR029063">
    <property type="entry name" value="SAM-dependent_MTases_sf"/>
</dbReference>
<evidence type="ECO:0000256" key="11">
    <source>
        <dbReference type="RuleBase" id="RU271113"/>
    </source>
</evidence>
<keyword evidence="5 11" id="KW-0808">Transferase</keyword>
<evidence type="ECO:0000256" key="3">
    <source>
        <dbReference type="ARBA" id="ARBA00020987"/>
    </source>
</evidence>
<dbReference type="GO" id="GO:0005634">
    <property type="term" value="C:nucleus"/>
    <property type="evidence" value="ECO:0007669"/>
    <property type="project" value="UniProtKB-SubCell"/>
</dbReference>
<dbReference type="InterPro" id="IPR025789">
    <property type="entry name" value="DOT1_dom"/>
</dbReference>
<evidence type="ECO:0000256" key="1">
    <source>
        <dbReference type="ARBA" id="ARBA00004123"/>
    </source>
</evidence>
<dbReference type="SUPFAM" id="SSF53335">
    <property type="entry name" value="S-adenosyl-L-methionine-dependent methyltransferases"/>
    <property type="match status" value="1"/>
</dbReference>
<keyword evidence="4 11" id="KW-0489">Methyltransferase</keyword>
<dbReference type="Pfam" id="PF08123">
    <property type="entry name" value="DOT1"/>
    <property type="match status" value="1"/>
</dbReference>
<comment type="similarity">
    <text evidence="11">Belongs to the class I-like SAM-binding methyltransferase superfamily. DOT1 family.</text>
</comment>
<organism evidence="13 14">
    <name type="scientific">Adineta steineri</name>
    <dbReference type="NCBI Taxonomy" id="433720"/>
    <lineage>
        <taxon>Eukaryota</taxon>
        <taxon>Metazoa</taxon>
        <taxon>Spiralia</taxon>
        <taxon>Gnathifera</taxon>
        <taxon>Rotifera</taxon>
        <taxon>Eurotatoria</taxon>
        <taxon>Bdelloidea</taxon>
        <taxon>Adinetida</taxon>
        <taxon>Adinetidae</taxon>
        <taxon>Adineta</taxon>
    </lineage>
</organism>
<evidence type="ECO:0000256" key="8">
    <source>
        <dbReference type="ARBA" id="ARBA00023242"/>
    </source>
</evidence>
<evidence type="ECO:0000256" key="4">
    <source>
        <dbReference type="ARBA" id="ARBA00022603"/>
    </source>
</evidence>
<reference evidence="13" key="1">
    <citation type="submission" date="2021-02" db="EMBL/GenBank/DDBJ databases">
        <authorList>
            <person name="Nowell W R."/>
        </authorList>
    </citation>
    <scope>NUCLEOTIDE SEQUENCE</scope>
</reference>
<dbReference type="AlphaFoldDB" id="A0A820I9F1"/>
<evidence type="ECO:0000256" key="2">
    <source>
        <dbReference type="ARBA" id="ARBA00012190"/>
    </source>
</evidence>
<keyword evidence="8 11" id="KW-0539">Nucleus</keyword>
<evidence type="ECO:0000259" key="12">
    <source>
        <dbReference type="PROSITE" id="PS51569"/>
    </source>
</evidence>
<dbReference type="PANTHER" id="PTHR21451">
    <property type="entry name" value="HISTONE H3 METHYLTRANSFERASE"/>
    <property type="match status" value="1"/>
</dbReference>
<accession>A0A820I9F1</accession>
<comment type="catalytic activity">
    <reaction evidence="10 11">
        <text>L-lysyl(79)-[histone H3] + 3 S-adenosyl-L-methionine = N(6),N(6),N(6)-trimethyl-L-lysyl(79)-[histone H3] + 3 S-adenosyl-L-homocysteine + 3 H(+)</text>
        <dbReference type="Rhea" id="RHEA:60328"/>
        <dbReference type="Rhea" id="RHEA-COMP:15549"/>
        <dbReference type="Rhea" id="RHEA-COMP:15552"/>
        <dbReference type="ChEBI" id="CHEBI:15378"/>
        <dbReference type="ChEBI" id="CHEBI:29969"/>
        <dbReference type="ChEBI" id="CHEBI:57856"/>
        <dbReference type="ChEBI" id="CHEBI:59789"/>
        <dbReference type="ChEBI" id="CHEBI:61961"/>
        <dbReference type="EC" id="2.1.1.360"/>
    </reaction>
</comment>
<sequence length="194" mass="21943">MTHNNIVRELKLHSPAGVEPALFTWPNTDQQSTKNDTVFVGGDEIVKTIRLVFEDYPELYQQNLNLSTCDIHSYTNMKELCDKFNKIIDTHIKLNRGTEAFSAHLEQRATAKLFRHILAQVYSRAVTDPDKLRVYEPFSPSVYGETSPDLIDSMLKVINLTEDQTFIDLGSGVGNVVLHVAALANCKHVYGIEY</sequence>
<dbReference type="PROSITE" id="PS51569">
    <property type="entry name" value="DOT1"/>
    <property type="match status" value="1"/>
</dbReference>
<proteinExistence type="inferred from homology"/>
<evidence type="ECO:0000256" key="10">
    <source>
        <dbReference type="ARBA" id="ARBA00047770"/>
    </source>
</evidence>
<dbReference type="Gene3D" id="1.10.260.60">
    <property type="match status" value="1"/>
</dbReference>
<evidence type="ECO:0000256" key="9">
    <source>
        <dbReference type="ARBA" id="ARBA00029821"/>
    </source>
</evidence>
<comment type="function">
    <text evidence="11">Histone methyltransferase that specifically trimethylates histone H3 to form H3K79me3. This methylation is required for telomere silencing and for the pachytene checkpoint during the meiotic cell cycle by allowing the recruitment of RAD9 to double strand breaks. Nucleosomes are preferred as substrate compared to free histone.</text>
</comment>
<evidence type="ECO:0000313" key="14">
    <source>
        <dbReference type="Proteomes" id="UP000663844"/>
    </source>
</evidence>
<comment type="miscellaneous">
    <text evidence="11">In contrast to other lysine histone methyltransferases, it does not contain a SET domain, suggesting the existence of another mechanism for methylation of lysine residues of histones.</text>
</comment>
<feature type="domain" description="DOT1" evidence="12">
    <location>
        <begin position="19"/>
        <end position="194"/>
    </location>
</feature>
<dbReference type="GO" id="GO:0006281">
    <property type="term" value="P:DNA repair"/>
    <property type="evidence" value="ECO:0007669"/>
    <property type="project" value="TreeGrafter"/>
</dbReference>
<dbReference type="GO" id="GO:0032259">
    <property type="term" value="P:methylation"/>
    <property type="evidence" value="ECO:0007669"/>
    <property type="project" value="UniProtKB-KW"/>
</dbReference>
<dbReference type="EMBL" id="CAJOAZ010016638">
    <property type="protein sequence ID" value="CAF4306920.1"/>
    <property type="molecule type" value="Genomic_DNA"/>
</dbReference>
<gene>
    <name evidence="13" type="ORF">OXD698_LOCUS46409</name>
</gene>
<dbReference type="GO" id="GO:0140956">
    <property type="term" value="F:histone H3K79 trimethyltransferase activity"/>
    <property type="evidence" value="ECO:0007669"/>
    <property type="project" value="UniProtKB-EC"/>
</dbReference>
<evidence type="ECO:0000256" key="5">
    <source>
        <dbReference type="ARBA" id="ARBA00022679"/>
    </source>
</evidence>
<evidence type="ECO:0000256" key="6">
    <source>
        <dbReference type="ARBA" id="ARBA00022691"/>
    </source>
</evidence>
<name>A0A820I9F1_9BILA</name>
<keyword evidence="7 11" id="KW-0156">Chromatin regulator</keyword>
<dbReference type="EC" id="2.1.1.360" evidence="2 11"/>
<feature type="non-terminal residue" evidence="13">
    <location>
        <position position="194"/>
    </location>
</feature>
<dbReference type="PANTHER" id="PTHR21451:SF0">
    <property type="entry name" value="HISTONE-LYSINE N-METHYLTRANSFERASE, H3 LYSINE-79 SPECIFIC"/>
    <property type="match status" value="1"/>
</dbReference>
<comment type="caution">
    <text evidence="13">The sequence shown here is derived from an EMBL/GenBank/DDBJ whole genome shotgun (WGS) entry which is preliminary data.</text>
</comment>
<dbReference type="Proteomes" id="UP000663844">
    <property type="component" value="Unassembled WGS sequence"/>
</dbReference>